<evidence type="ECO:0000313" key="4">
    <source>
        <dbReference type="EMBL" id="KAG7553734.1"/>
    </source>
</evidence>
<keyword evidence="1" id="KW-0677">Repeat</keyword>
<dbReference type="PANTHER" id="PTHR32410">
    <property type="entry name" value="CYSTEINE/HISTIDINE-RICH C1 DOMAIN FAMILY PROTEIN"/>
    <property type="match status" value="1"/>
</dbReference>
<dbReference type="Pfam" id="PF22926">
    <property type="entry name" value="C1-like_CT"/>
    <property type="match status" value="1"/>
</dbReference>
<dbReference type="Pfam" id="PF03107">
    <property type="entry name" value="C1_2"/>
    <property type="match status" value="5"/>
</dbReference>
<gene>
    <name evidence="4" type="ORF">ISN44_As11g000580</name>
</gene>
<feature type="domain" description="DC1" evidence="2">
    <location>
        <begin position="102"/>
        <end position="145"/>
    </location>
</feature>
<dbReference type="Proteomes" id="UP000694251">
    <property type="component" value="Chromosome 11"/>
</dbReference>
<dbReference type="OrthoDB" id="1020774at2759"/>
<dbReference type="PANTHER" id="PTHR32410:SF209">
    <property type="entry name" value="CYSTEINE_HISTIDINE-RICH C1 DOMAIN FAMILY PROTEIN"/>
    <property type="match status" value="1"/>
</dbReference>
<name>A0A8T1Z6Y7_ARASU</name>
<evidence type="ECO:0000259" key="2">
    <source>
        <dbReference type="Pfam" id="PF03107"/>
    </source>
</evidence>
<feature type="domain" description="DC1-like C-terminal" evidence="3">
    <location>
        <begin position="536"/>
        <end position="577"/>
    </location>
</feature>
<reference evidence="4 5" key="1">
    <citation type="submission" date="2020-12" db="EMBL/GenBank/DDBJ databases">
        <title>Concerted genomic and epigenomic changes stabilize Arabidopsis allopolyploids.</title>
        <authorList>
            <person name="Chen Z."/>
        </authorList>
    </citation>
    <scope>NUCLEOTIDE SEQUENCE [LARGE SCALE GENOMIC DNA]</scope>
    <source>
        <strain evidence="4">As9502</strain>
        <tissue evidence="4">Leaf</tissue>
    </source>
</reference>
<evidence type="ECO:0000256" key="1">
    <source>
        <dbReference type="ARBA" id="ARBA00022737"/>
    </source>
</evidence>
<dbReference type="EMBL" id="JAEFBJ010000011">
    <property type="protein sequence ID" value="KAG7553734.1"/>
    <property type="molecule type" value="Genomic_DNA"/>
</dbReference>
<dbReference type="AlphaFoldDB" id="A0A8T1Z6Y7"/>
<dbReference type="InterPro" id="IPR053192">
    <property type="entry name" value="Vacuole_Formation_Reg"/>
</dbReference>
<feature type="domain" description="DC1" evidence="2">
    <location>
        <begin position="157"/>
        <end position="201"/>
    </location>
</feature>
<dbReference type="InterPro" id="IPR054483">
    <property type="entry name" value="DC1-like_CT"/>
</dbReference>
<protein>
    <submittedName>
        <fullName evidence="4">DC1</fullName>
    </submittedName>
</protein>
<feature type="domain" description="DC1" evidence="2">
    <location>
        <begin position="470"/>
        <end position="516"/>
    </location>
</feature>
<comment type="caution">
    <text evidence="4">The sequence shown here is derived from an EMBL/GenBank/DDBJ whole genome shotgun (WGS) entry which is preliminary data.</text>
</comment>
<organism evidence="4 5">
    <name type="scientific">Arabidopsis suecica</name>
    <name type="common">Swedish thale-cress</name>
    <name type="synonym">Cardaminopsis suecica</name>
    <dbReference type="NCBI Taxonomy" id="45249"/>
    <lineage>
        <taxon>Eukaryota</taxon>
        <taxon>Viridiplantae</taxon>
        <taxon>Streptophyta</taxon>
        <taxon>Embryophyta</taxon>
        <taxon>Tracheophyta</taxon>
        <taxon>Spermatophyta</taxon>
        <taxon>Magnoliopsida</taxon>
        <taxon>eudicotyledons</taxon>
        <taxon>Gunneridae</taxon>
        <taxon>Pentapetalae</taxon>
        <taxon>rosids</taxon>
        <taxon>malvids</taxon>
        <taxon>Brassicales</taxon>
        <taxon>Brassicaceae</taxon>
        <taxon>Camelineae</taxon>
        <taxon>Arabidopsis</taxon>
    </lineage>
</organism>
<feature type="domain" description="DC1" evidence="2">
    <location>
        <begin position="297"/>
        <end position="347"/>
    </location>
</feature>
<dbReference type="InterPro" id="IPR004146">
    <property type="entry name" value="DC1"/>
</dbReference>
<feature type="domain" description="DC1" evidence="2">
    <location>
        <begin position="211"/>
        <end position="260"/>
    </location>
</feature>
<accession>A0A8T1Z6Y7</accession>
<evidence type="ECO:0000259" key="3">
    <source>
        <dbReference type="Pfam" id="PF22926"/>
    </source>
</evidence>
<sequence length="581" mass="67300">MDPLDHAPSYSLLCPQERFQKDEEMYHIIKSSYLISDAADGKSNHRHLVFRRNRKEDGLLFILCWACFKLISDQTYYVCSYCKHGYHKECVESPSKFHSSDHPKHPLQLVWFPGNLKQCCSCRRSRGPLLYYCSICDFSLDPVCVGKPTSLIIDNPKRHKHTLHYFPRISALVCDVCGLEGHIDYLYVCLLCDFIVHKRCVYFPFVIKVSRHDHRLGFTYKLPYEKSTDCGVCHTKIKENFGEYSCTKEGCIYAVHSRCAMQRNVSDGKELEGEPEEVYEDTKMFEEKGDGIIQHSTHPSHPLRLENKFHDERKHCQACRLPSYDDRGGNVYRCMQCDDFILHESCAYLPRVKQFMLHVHPLILGRSDYPKGLFQCRKCHRYSCGFAYECGVGSCYLLVPLDTICASICEPFNYHSHQHPLFVTCGTYESKICSICLSKERQPLNCVKCDFVLCFHCATLPHKARYERDEHLLIFSYEEDANDDELYGCEICEEDINPSKGLYACNKCGLTLHIECLLGRDPYMKLGSYSNSGEKVYILPNTCSTRPICKTCQRRCAYKIKMKSSRGPYIYCSFHCYNMDG</sequence>
<evidence type="ECO:0000313" key="5">
    <source>
        <dbReference type="Proteomes" id="UP000694251"/>
    </source>
</evidence>
<proteinExistence type="predicted"/>
<keyword evidence="5" id="KW-1185">Reference proteome</keyword>